<evidence type="ECO:0000256" key="1">
    <source>
        <dbReference type="ARBA" id="ARBA00004123"/>
    </source>
</evidence>
<dbReference type="InterPro" id="IPR036388">
    <property type="entry name" value="WH-like_DNA-bd_sf"/>
</dbReference>
<feature type="domain" description="Tc3 transposase DNA binding" evidence="2">
    <location>
        <begin position="6"/>
        <end position="51"/>
    </location>
</feature>
<keyword evidence="5" id="KW-1185">Reference proteome</keyword>
<dbReference type="Pfam" id="PF13358">
    <property type="entry name" value="DDE_3"/>
    <property type="match status" value="1"/>
</dbReference>
<evidence type="ECO:0000259" key="2">
    <source>
        <dbReference type="Pfam" id="PF11427"/>
    </source>
</evidence>
<comment type="subcellular location">
    <subcellularLocation>
        <location evidence="1">Nucleus</location>
    </subcellularLocation>
</comment>
<accession>A0A914LPU6</accession>
<dbReference type="Pfam" id="PF21517">
    <property type="entry name" value="HTH_Tnp_Tc3_2_like"/>
    <property type="match status" value="1"/>
</dbReference>
<dbReference type="InterPro" id="IPR025898">
    <property type="entry name" value="Tc3_transposase_DNA-bd_dom"/>
</dbReference>
<dbReference type="InterPro" id="IPR048703">
    <property type="entry name" value="Tnp_Tc3-like_HTH"/>
</dbReference>
<organism evidence="5 6">
    <name type="scientific">Meloidogyne incognita</name>
    <name type="common">Southern root-knot nematode worm</name>
    <name type="synonym">Oxyuris incognita</name>
    <dbReference type="NCBI Taxonomy" id="6306"/>
    <lineage>
        <taxon>Eukaryota</taxon>
        <taxon>Metazoa</taxon>
        <taxon>Ecdysozoa</taxon>
        <taxon>Nematoda</taxon>
        <taxon>Chromadorea</taxon>
        <taxon>Rhabditida</taxon>
        <taxon>Tylenchina</taxon>
        <taxon>Tylenchomorpha</taxon>
        <taxon>Tylenchoidea</taxon>
        <taxon>Meloidogynidae</taxon>
        <taxon>Meloidogyninae</taxon>
        <taxon>Meloidogyne</taxon>
        <taxon>Meloidogyne incognita group</taxon>
    </lineage>
</organism>
<dbReference type="PANTHER" id="PTHR23022">
    <property type="entry name" value="TRANSPOSABLE ELEMENT-RELATED"/>
    <property type="match status" value="1"/>
</dbReference>
<dbReference type="Proteomes" id="UP000887563">
    <property type="component" value="Unplaced"/>
</dbReference>
<dbReference type="InterPro" id="IPR036397">
    <property type="entry name" value="RNaseH_sf"/>
</dbReference>
<dbReference type="GO" id="GO:0003677">
    <property type="term" value="F:DNA binding"/>
    <property type="evidence" value="ECO:0007669"/>
    <property type="project" value="InterPro"/>
</dbReference>
<dbReference type="Gene3D" id="1.10.10.10">
    <property type="entry name" value="Winged helix-like DNA-binding domain superfamily/Winged helix DNA-binding domain"/>
    <property type="match status" value="1"/>
</dbReference>
<evidence type="ECO:0000259" key="3">
    <source>
        <dbReference type="Pfam" id="PF13358"/>
    </source>
</evidence>
<evidence type="ECO:0000313" key="6">
    <source>
        <dbReference type="WBParaSite" id="Minc3s00737g16689"/>
    </source>
</evidence>
<protein>
    <submittedName>
        <fullName evidence="6">Transposable element Tc3 transposase</fullName>
    </submittedName>
</protein>
<dbReference type="GO" id="GO:0005634">
    <property type="term" value="C:nucleus"/>
    <property type="evidence" value="ECO:0007669"/>
    <property type="project" value="UniProtKB-SubCell"/>
</dbReference>
<dbReference type="SUPFAM" id="SSF46689">
    <property type="entry name" value="Homeodomain-like"/>
    <property type="match status" value="1"/>
</dbReference>
<feature type="domain" description="Tc1-like transposase DDE" evidence="3">
    <location>
        <begin position="142"/>
        <end position="292"/>
    </location>
</feature>
<sequence>MPKAKSLTEFEKGQISSFSEEGHSITWISLRIGRSRRVIKNYLDNPTTYGTKTKSGRPKKLNCRARRRILAELSNSTKSVRQVQREIVPNVSHCTVWRAAKSSQNLTRQLLKSCPKLNDTHKANRIQFAEEHITWTNEWLSVIFSDEKRFCLDGPDGLRHYWRDIRKEPRLFSKRAMGGGGVMVWAGISSFGRTPIVFVRGRMNSECYQVILENFLLPFLDRWPHLEHTFQQDNASVHVSATSRQWFESHNIPTLPWPAKSPDLSPIENVWAMLVRGVYRDGRQFENVSDLKKAISEEWERLDQNKLAELIGTMNKRLIEVISLKGSITHY</sequence>
<dbReference type="WBParaSite" id="Minc3s00737g16689">
    <property type="protein sequence ID" value="Minc3s00737g16689"/>
    <property type="gene ID" value="Minc3s00737g16689"/>
</dbReference>
<dbReference type="Gene3D" id="1.10.10.60">
    <property type="entry name" value="Homeodomain-like"/>
    <property type="match status" value="1"/>
</dbReference>
<name>A0A914LPU6_MELIC</name>
<evidence type="ECO:0000259" key="4">
    <source>
        <dbReference type="Pfam" id="PF21517"/>
    </source>
</evidence>
<dbReference type="InterPro" id="IPR038717">
    <property type="entry name" value="Tc1-like_DDE_dom"/>
</dbReference>
<dbReference type="Gene3D" id="3.30.420.10">
    <property type="entry name" value="Ribonuclease H-like superfamily/Ribonuclease H"/>
    <property type="match status" value="1"/>
</dbReference>
<reference evidence="6" key="1">
    <citation type="submission" date="2022-11" db="UniProtKB">
        <authorList>
            <consortium name="WormBaseParasite"/>
        </authorList>
    </citation>
    <scope>IDENTIFICATION</scope>
</reference>
<dbReference type="AlphaFoldDB" id="A0A914LPU6"/>
<dbReference type="Pfam" id="PF11427">
    <property type="entry name" value="HTH_Tnp_Tc3_1"/>
    <property type="match status" value="1"/>
</dbReference>
<feature type="domain" description="Transposable element Tc3 transposase-like DNA-binding HTH" evidence="4">
    <location>
        <begin position="64"/>
        <end position="101"/>
    </location>
</feature>
<dbReference type="PANTHER" id="PTHR23022:SF129">
    <property type="entry name" value="TRANSPOSABLE ELEMENT TC3 TRANSPOSASE"/>
    <property type="match status" value="1"/>
</dbReference>
<dbReference type="InterPro" id="IPR009057">
    <property type="entry name" value="Homeodomain-like_sf"/>
</dbReference>
<evidence type="ECO:0000313" key="5">
    <source>
        <dbReference type="Proteomes" id="UP000887563"/>
    </source>
</evidence>
<dbReference type="InterPro" id="IPR052338">
    <property type="entry name" value="Transposase_5"/>
</dbReference>
<proteinExistence type="predicted"/>